<accession>A0A211YRE5</accession>
<reference evidence="2 3" key="1">
    <citation type="submission" date="2017-05" db="EMBL/GenBank/DDBJ databases">
        <title>The draft genome of the hyperthermophilic archaeon 'Pyrodictium delaneyi strain Hulk', an iron and nitrate reducer, reveals the capacity for sulfate reduction.</title>
        <authorList>
            <person name="Demey L.M."/>
            <person name="Miller C."/>
            <person name="Manzella M."/>
            <person name="Reguera G."/>
            <person name="Kashefi K."/>
        </authorList>
    </citation>
    <scope>NUCLEOTIDE SEQUENCE [LARGE SCALE GENOMIC DNA]</scope>
    <source>
        <strain evidence="2 3">Hulk</strain>
    </source>
</reference>
<dbReference type="EMBL" id="NCQP01000001">
    <property type="protein sequence ID" value="OWJ55623.1"/>
    <property type="molecule type" value="Genomic_DNA"/>
</dbReference>
<keyword evidence="1" id="KW-0472">Membrane</keyword>
<organism evidence="2 3">
    <name type="scientific">Pyrodictium delaneyi</name>
    <dbReference type="NCBI Taxonomy" id="1273541"/>
    <lineage>
        <taxon>Archaea</taxon>
        <taxon>Thermoproteota</taxon>
        <taxon>Thermoprotei</taxon>
        <taxon>Desulfurococcales</taxon>
        <taxon>Pyrodictiaceae</taxon>
        <taxon>Pyrodictium</taxon>
    </lineage>
</organism>
<keyword evidence="1" id="KW-0812">Transmembrane</keyword>
<keyword evidence="3" id="KW-1185">Reference proteome</keyword>
<dbReference type="RefSeq" id="WP_088171752.1">
    <property type="nucleotide sequence ID" value="NZ_NCQP01000001.1"/>
</dbReference>
<protein>
    <submittedName>
        <fullName evidence="2">Uncharacterized protein</fullName>
    </submittedName>
</protein>
<gene>
    <name evidence="2" type="ORF">Pdsh_02215</name>
</gene>
<evidence type="ECO:0000256" key="1">
    <source>
        <dbReference type="SAM" id="Phobius"/>
    </source>
</evidence>
<keyword evidence="1" id="KW-1133">Transmembrane helix</keyword>
<sequence>MGKLRRALAAGILTFLVLYSHAASILAALGVTEPELLFGGSHWIYDYFSREQLEWMLKVWKGKQLYTVLDKHGRLWVVGQGHLPEPVRRALSSSATQTARAYTIADLINETYFVVNIHEYVRSTLYGEKADDDTYVMFNPFNNTIRGRVSFTYIYAPGYVLENGTTIDPIAFVGTRVENTTGLVTQVFTKEWTLAYKTGTITITSQRIVVDATGDYVKVTWTVSILASPSDFFYYYYSAYGYYITRLVGIYVQPPSWIAPSSYSVTIDSIFNAYNFTNYGALSHPPFTYGLDLRVNDTSIANFTATITISLTFPIPGDGSVYCFGDCATASDAGTADATGFTYNFTYDNLTIATCGGRKEEYVVISPLSGSQLPIGFNGQIGGVSGTATEWIVFENLLSSEWPVDVASGMVVTESNHTVSDYVCAQVSWSWTTSFDPADTSMSWTSYYGGELDITERSFATLWAGDPAFRYADQLPSVDASTNFTFVWTVKLEDATRRYYMVYYVDSVLVWPDTASQPANPLVRALRAVFAPLYDALKSVGSYIVQGVSALIPEPLKELMADIWAFFGKFVDLFRAASPAMPLLGPVMQAMVALFPALVVAILVYDPFKVVEFFSWILEKMRAVVAFIRSLLPF</sequence>
<evidence type="ECO:0000313" key="2">
    <source>
        <dbReference type="EMBL" id="OWJ55623.1"/>
    </source>
</evidence>
<dbReference type="AlphaFoldDB" id="A0A211YRE5"/>
<name>A0A211YRE5_9CREN</name>
<evidence type="ECO:0000313" key="3">
    <source>
        <dbReference type="Proteomes" id="UP000196694"/>
    </source>
</evidence>
<comment type="caution">
    <text evidence="2">The sequence shown here is derived from an EMBL/GenBank/DDBJ whole genome shotgun (WGS) entry which is preliminary data.</text>
</comment>
<proteinExistence type="predicted"/>
<feature type="transmembrane region" description="Helical" evidence="1">
    <location>
        <begin position="583"/>
        <end position="605"/>
    </location>
</feature>
<dbReference type="Proteomes" id="UP000196694">
    <property type="component" value="Unassembled WGS sequence"/>
</dbReference>